<reference evidence="2" key="1">
    <citation type="submission" date="2022-06" db="EMBL/GenBank/DDBJ databases">
        <title>Akkermansia biwalacus sp. nov., an anaerobic mucin-degrading bacterium isolated from human intestine.</title>
        <authorList>
            <person name="Kobayashi Y."/>
            <person name="Inoue S."/>
            <person name="Kawahara T."/>
            <person name="Kohda N."/>
        </authorList>
    </citation>
    <scope>NUCLEOTIDE SEQUENCE</scope>
    <source>
        <strain evidence="2">WON2089</strain>
    </source>
</reference>
<dbReference type="RefSeq" id="WP_215437254.1">
    <property type="nucleotide sequence ID" value="NZ_AP025943.1"/>
</dbReference>
<dbReference type="EMBL" id="AP025943">
    <property type="protein sequence ID" value="BDL42496.1"/>
    <property type="molecule type" value="Genomic_DNA"/>
</dbReference>
<dbReference type="Proteomes" id="UP001062263">
    <property type="component" value="Chromosome"/>
</dbReference>
<evidence type="ECO:0000313" key="2">
    <source>
        <dbReference type="EMBL" id="BDL42496.1"/>
    </source>
</evidence>
<organism evidence="2 3">
    <name type="scientific">Akkermansia biwaensis</name>
    <dbReference type="NCBI Taxonomy" id="2946555"/>
    <lineage>
        <taxon>Bacteria</taxon>
        <taxon>Pseudomonadati</taxon>
        <taxon>Verrucomicrobiota</taxon>
        <taxon>Verrucomicrobiia</taxon>
        <taxon>Verrucomicrobiales</taxon>
        <taxon>Akkermansiaceae</taxon>
        <taxon>Akkermansia</taxon>
    </lineage>
</organism>
<feature type="transmembrane region" description="Helical" evidence="1">
    <location>
        <begin position="78"/>
        <end position="96"/>
    </location>
</feature>
<keyword evidence="1" id="KW-0812">Transmembrane</keyword>
<evidence type="ECO:0000256" key="1">
    <source>
        <dbReference type="SAM" id="Phobius"/>
    </source>
</evidence>
<keyword evidence="1" id="KW-0472">Membrane</keyword>
<gene>
    <name evidence="2" type="ORF">Abiwalacus_00700</name>
</gene>
<keyword evidence="1" id="KW-1133">Transmembrane helix</keyword>
<protein>
    <submittedName>
        <fullName evidence="2">Uncharacterized protein</fullName>
    </submittedName>
</protein>
<proteinExistence type="predicted"/>
<feature type="transmembrane region" description="Helical" evidence="1">
    <location>
        <begin position="6"/>
        <end position="25"/>
    </location>
</feature>
<feature type="transmembrane region" description="Helical" evidence="1">
    <location>
        <begin position="127"/>
        <end position="149"/>
    </location>
</feature>
<accession>A0ABN6QI11</accession>
<name>A0ABN6QI11_9BACT</name>
<sequence length="311" mass="34623">MPDYLFQHFYSTLAIIAFLLAALILHHYSKRGREWIPVRAAPSGCLAFIILLTVLTFLVSCLFSAIRTGKTWEEAVFILARLLALAGALAVISRLTNYYMHRDGIKDTLNPGESTARLACRLRNRGICLFLIIGVIIFIIDLFTITLPVPELPPGSAFLISTPIPLPEENAPEILISSRVTNRFFGESDFDLVVRNANGHKYVFPSILINPGGGSAITIYRLRPAGGRNEGSLLFTNEIQICLLNLATMQVKMLRGPSSNYPSADPEDLYGPDIENRLEIIGLYRGRSCMPGVEHTRETRARLLKNLHEVE</sequence>
<feature type="transmembrane region" description="Helical" evidence="1">
    <location>
        <begin position="46"/>
        <end position="66"/>
    </location>
</feature>
<keyword evidence="3" id="KW-1185">Reference proteome</keyword>
<evidence type="ECO:0000313" key="3">
    <source>
        <dbReference type="Proteomes" id="UP001062263"/>
    </source>
</evidence>